<name>A0A1V4SEM1_RUMHU</name>
<dbReference type="RefSeq" id="WP_080066663.1">
    <property type="nucleotide sequence ID" value="NZ_MZGX01000042.1"/>
</dbReference>
<evidence type="ECO:0000313" key="2">
    <source>
        <dbReference type="Proteomes" id="UP000191554"/>
    </source>
</evidence>
<dbReference type="OrthoDB" id="2108994at2"/>
<dbReference type="Proteomes" id="UP000191554">
    <property type="component" value="Unassembled WGS sequence"/>
</dbReference>
<dbReference type="EMBL" id="MZGX01000042">
    <property type="protein sequence ID" value="OPX41905.1"/>
    <property type="molecule type" value="Genomic_DNA"/>
</dbReference>
<evidence type="ECO:0000313" key="1">
    <source>
        <dbReference type="EMBL" id="OPX41905.1"/>
    </source>
</evidence>
<proteinExistence type="predicted"/>
<sequence length="172" mass="20162">MNDKFLISEKLLGIYPEYTYDIEIFCYTNSGKKSILNLDNVEKDTDNNEIGYLLASDDIRAYSYLNYIIYKEKSSDYFKSLWIGDVDKLDPGEYSYLIPVAIEITRKNWKFAHLVSEFLVKSKESNAVSTIKKYAKGEFSSEEIEDNKYSGFSIQEMQEYFENLLQKYDLPN</sequence>
<reference evidence="1 2" key="1">
    <citation type="submission" date="2017-03" db="EMBL/GenBank/DDBJ databases">
        <title>Genome sequence of Clostridium hungatei DSM 14427.</title>
        <authorList>
            <person name="Poehlein A."/>
            <person name="Daniel R."/>
        </authorList>
    </citation>
    <scope>NUCLEOTIDE SEQUENCE [LARGE SCALE GENOMIC DNA]</scope>
    <source>
        <strain evidence="1 2">DSM 14427</strain>
    </source>
</reference>
<dbReference type="STRING" id="48256.CLHUN_42190"/>
<protein>
    <submittedName>
        <fullName evidence="1">Uncharacterized protein</fullName>
    </submittedName>
</protein>
<organism evidence="1 2">
    <name type="scientific">Ruminiclostridium hungatei</name>
    <name type="common">Clostridium hungatei</name>
    <dbReference type="NCBI Taxonomy" id="48256"/>
    <lineage>
        <taxon>Bacteria</taxon>
        <taxon>Bacillati</taxon>
        <taxon>Bacillota</taxon>
        <taxon>Clostridia</taxon>
        <taxon>Eubacteriales</taxon>
        <taxon>Oscillospiraceae</taxon>
        <taxon>Ruminiclostridium</taxon>
    </lineage>
</organism>
<keyword evidence="2" id="KW-1185">Reference proteome</keyword>
<gene>
    <name evidence="1" type="ORF">CLHUN_42190</name>
</gene>
<dbReference type="AlphaFoldDB" id="A0A1V4SEM1"/>
<comment type="caution">
    <text evidence="1">The sequence shown here is derived from an EMBL/GenBank/DDBJ whole genome shotgun (WGS) entry which is preliminary data.</text>
</comment>
<accession>A0A1V4SEM1</accession>